<evidence type="ECO:0000256" key="3">
    <source>
        <dbReference type="ARBA" id="ARBA00022970"/>
    </source>
</evidence>
<dbReference type="InterPro" id="IPR028081">
    <property type="entry name" value="Leu-bd"/>
</dbReference>
<keyword evidence="3" id="KW-0029">Amino-acid transport</keyword>
<keyword evidence="6" id="KW-1185">Reference proteome</keyword>
<protein>
    <submittedName>
        <fullName evidence="5">Amino acid/amide ABC transporter substrate-binding protein (HAAT family)</fullName>
    </submittedName>
</protein>
<reference evidence="5 6" key="1">
    <citation type="submission" date="2019-03" db="EMBL/GenBank/DDBJ databases">
        <title>Genomic Encyclopedia of Type Strains, Phase IV (KMG-IV): sequencing the most valuable type-strain genomes for metagenomic binning, comparative biology and taxonomic classification.</title>
        <authorList>
            <person name="Goeker M."/>
        </authorList>
    </citation>
    <scope>NUCLEOTIDE SEQUENCE [LARGE SCALE GENOMIC DNA]</scope>
    <source>
        <strain evidence="5 6">DSM 25059</strain>
    </source>
</reference>
<proteinExistence type="inferred from homology"/>
<accession>A0A4R6FD35</accession>
<dbReference type="PANTHER" id="PTHR30483">
    <property type="entry name" value="LEUCINE-SPECIFIC-BINDING PROTEIN"/>
    <property type="match status" value="1"/>
</dbReference>
<comment type="similarity">
    <text evidence="1">Belongs to the leucine-binding protein family.</text>
</comment>
<organism evidence="5 6">
    <name type="scientific">Stakelama pacifica</name>
    <dbReference type="NCBI Taxonomy" id="517720"/>
    <lineage>
        <taxon>Bacteria</taxon>
        <taxon>Pseudomonadati</taxon>
        <taxon>Pseudomonadota</taxon>
        <taxon>Alphaproteobacteria</taxon>
        <taxon>Sphingomonadales</taxon>
        <taxon>Sphingomonadaceae</taxon>
        <taxon>Stakelama</taxon>
    </lineage>
</organism>
<evidence type="ECO:0000259" key="4">
    <source>
        <dbReference type="Pfam" id="PF13458"/>
    </source>
</evidence>
<dbReference type="EMBL" id="SNWD01000014">
    <property type="protein sequence ID" value="TDN79043.1"/>
    <property type="molecule type" value="Genomic_DNA"/>
</dbReference>
<dbReference type="InterPro" id="IPR028082">
    <property type="entry name" value="Peripla_BP_I"/>
</dbReference>
<evidence type="ECO:0000313" key="6">
    <source>
        <dbReference type="Proteomes" id="UP000295493"/>
    </source>
</evidence>
<dbReference type="AlphaFoldDB" id="A0A4R6FD35"/>
<feature type="domain" description="Leucine-binding protein" evidence="4">
    <location>
        <begin position="2"/>
        <end position="289"/>
    </location>
</feature>
<comment type="caution">
    <text evidence="5">The sequence shown here is derived from an EMBL/GenBank/DDBJ whole genome shotgun (WGS) entry which is preliminary data.</text>
</comment>
<gene>
    <name evidence="5" type="ORF">EV664_11479</name>
</gene>
<evidence type="ECO:0000256" key="1">
    <source>
        <dbReference type="ARBA" id="ARBA00010062"/>
    </source>
</evidence>
<dbReference type="SUPFAM" id="SSF53822">
    <property type="entry name" value="Periplasmic binding protein-like I"/>
    <property type="match status" value="1"/>
</dbReference>
<dbReference type="Gene3D" id="3.40.50.2300">
    <property type="match status" value="2"/>
</dbReference>
<keyword evidence="3" id="KW-0813">Transport</keyword>
<dbReference type="PANTHER" id="PTHR30483:SF6">
    <property type="entry name" value="PERIPLASMIC BINDING PROTEIN OF ABC TRANSPORTER FOR NATURAL AMINO ACIDS"/>
    <property type="match status" value="1"/>
</dbReference>
<dbReference type="GO" id="GO:0006865">
    <property type="term" value="P:amino acid transport"/>
    <property type="evidence" value="ECO:0007669"/>
    <property type="project" value="UniProtKB-KW"/>
</dbReference>
<keyword evidence="2" id="KW-0732">Signal</keyword>
<sequence length="308" mass="31236">MALLVPLTGPRAGLGLTMQRAAMLAQNDIAPMVLDTGGTPRGAASAAQEAVKRKAALILGPLLSGDVAAVARVAGDVPVISFTNDPEARASGAYVFGITPGQVTSAILTYARSRGVRSVAVISDGSPWAKASAAAALAMQGQLAMEARVLEVVPGGPLPMAGDAPDGVLVPGTSDTALAVARNLKDTGIQLLGTLEALDHRPQAMEVLDGAWIASLDPDAFGSFARSYQARNGGDPGAIAALAYDAAGFASQLRADDMLSRAGVLRDEGYAGATGRVRFRTDGSVSREFAILLAGPGGYRKVAASRGA</sequence>
<dbReference type="Pfam" id="PF13458">
    <property type="entry name" value="Peripla_BP_6"/>
    <property type="match status" value="1"/>
</dbReference>
<dbReference type="InterPro" id="IPR051010">
    <property type="entry name" value="BCAA_transport"/>
</dbReference>
<name>A0A4R6FD35_9SPHN</name>
<evidence type="ECO:0000256" key="2">
    <source>
        <dbReference type="ARBA" id="ARBA00022729"/>
    </source>
</evidence>
<evidence type="ECO:0000313" key="5">
    <source>
        <dbReference type="EMBL" id="TDN79043.1"/>
    </source>
</evidence>
<dbReference type="Proteomes" id="UP000295493">
    <property type="component" value="Unassembled WGS sequence"/>
</dbReference>